<reference evidence="1" key="1">
    <citation type="submission" date="2020-04" db="EMBL/GenBank/DDBJ databases">
        <authorList>
            <person name="Chiriac C."/>
            <person name="Salcher M."/>
            <person name="Ghai R."/>
            <person name="Kavagutti S V."/>
        </authorList>
    </citation>
    <scope>NUCLEOTIDE SEQUENCE</scope>
</reference>
<dbReference type="EMBL" id="LR796734">
    <property type="protein sequence ID" value="CAB4162012.1"/>
    <property type="molecule type" value="Genomic_DNA"/>
</dbReference>
<accession>A0A6J5NT67</accession>
<name>A0A6J5NT67_9CAUD</name>
<sequence>MKKIIMVDCISQFRTRYCVEVEDTSVHALDEVVMRENDAEFHEFSQLHLGQTIVSHREISKDEYLRMFNEDNGYLNSWPDEEKLKFINKIDYSE</sequence>
<gene>
    <name evidence="1" type="ORF">UFOVP787_9</name>
</gene>
<proteinExistence type="predicted"/>
<protein>
    <submittedName>
        <fullName evidence="1">Uncharacterized protein</fullName>
    </submittedName>
</protein>
<evidence type="ECO:0000313" key="1">
    <source>
        <dbReference type="EMBL" id="CAB4162012.1"/>
    </source>
</evidence>
<organism evidence="1">
    <name type="scientific">uncultured Caudovirales phage</name>
    <dbReference type="NCBI Taxonomy" id="2100421"/>
    <lineage>
        <taxon>Viruses</taxon>
        <taxon>Duplodnaviria</taxon>
        <taxon>Heunggongvirae</taxon>
        <taxon>Uroviricota</taxon>
        <taxon>Caudoviricetes</taxon>
        <taxon>Peduoviridae</taxon>
        <taxon>Maltschvirus</taxon>
        <taxon>Maltschvirus maltsch</taxon>
    </lineage>
</organism>